<accession>D3B808</accession>
<feature type="compositionally biased region" description="Polar residues" evidence="6">
    <location>
        <begin position="359"/>
        <end position="398"/>
    </location>
</feature>
<dbReference type="SMART" id="SM00132">
    <property type="entry name" value="LIM"/>
    <property type="match status" value="3"/>
</dbReference>
<feature type="domain" description="LIM zinc-binding" evidence="7">
    <location>
        <begin position="937"/>
        <end position="998"/>
    </location>
</feature>
<feature type="region of interest" description="Disordered" evidence="6">
    <location>
        <begin position="359"/>
        <end position="409"/>
    </location>
</feature>
<dbReference type="EMBL" id="ADBJ01000020">
    <property type="protein sequence ID" value="EFA82176.1"/>
    <property type="molecule type" value="Genomic_DNA"/>
</dbReference>
<evidence type="ECO:0000256" key="4">
    <source>
        <dbReference type="ARBA" id="ARBA00023038"/>
    </source>
</evidence>
<dbReference type="GeneID" id="31360085"/>
<dbReference type="RefSeq" id="XP_020434293.1">
    <property type="nucleotide sequence ID" value="XM_020575498.1"/>
</dbReference>
<keyword evidence="3 5" id="KW-0862">Zinc</keyword>
<evidence type="ECO:0000256" key="2">
    <source>
        <dbReference type="ARBA" id="ARBA00022737"/>
    </source>
</evidence>
<dbReference type="Pfam" id="PF00412">
    <property type="entry name" value="LIM"/>
    <property type="match status" value="3"/>
</dbReference>
<evidence type="ECO:0000259" key="7">
    <source>
        <dbReference type="PROSITE" id="PS50023"/>
    </source>
</evidence>
<evidence type="ECO:0000256" key="3">
    <source>
        <dbReference type="ARBA" id="ARBA00022833"/>
    </source>
</evidence>
<keyword evidence="2" id="KW-0677">Repeat</keyword>
<feature type="region of interest" description="Disordered" evidence="6">
    <location>
        <begin position="601"/>
        <end position="625"/>
    </location>
</feature>
<evidence type="ECO:0000313" key="8">
    <source>
        <dbReference type="EMBL" id="EFA82176.1"/>
    </source>
</evidence>
<dbReference type="PANTHER" id="PTHR24205:SF16">
    <property type="entry name" value="GH01042P-RELATED"/>
    <property type="match status" value="1"/>
</dbReference>
<feature type="domain" description="LIM zinc-binding" evidence="7">
    <location>
        <begin position="803"/>
        <end position="862"/>
    </location>
</feature>
<feature type="compositionally biased region" description="Low complexity" evidence="6">
    <location>
        <begin position="399"/>
        <end position="409"/>
    </location>
</feature>
<dbReference type="PROSITE" id="PS50023">
    <property type="entry name" value="LIM_DOMAIN_2"/>
    <property type="match status" value="3"/>
</dbReference>
<comment type="caution">
    <text evidence="8">The sequence shown here is derived from an EMBL/GenBank/DDBJ whole genome shotgun (WGS) entry which is preliminary data.</text>
</comment>
<dbReference type="AlphaFoldDB" id="D3B808"/>
<dbReference type="GO" id="GO:0003712">
    <property type="term" value="F:transcription coregulator activity"/>
    <property type="evidence" value="ECO:0007669"/>
    <property type="project" value="TreeGrafter"/>
</dbReference>
<reference evidence="8 9" key="1">
    <citation type="journal article" date="2011" name="Genome Res.">
        <title>Phylogeny-wide analysis of social amoeba genomes highlights ancient origins for complex intercellular communication.</title>
        <authorList>
            <person name="Heidel A.J."/>
            <person name="Lawal H.M."/>
            <person name="Felder M."/>
            <person name="Schilde C."/>
            <person name="Helps N.R."/>
            <person name="Tunggal B."/>
            <person name="Rivero F."/>
            <person name="John U."/>
            <person name="Schleicher M."/>
            <person name="Eichinger L."/>
            <person name="Platzer M."/>
            <person name="Noegel A.A."/>
            <person name="Schaap P."/>
            <person name="Gloeckner G."/>
        </authorList>
    </citation>
    <scope>NUCLEOTIDE SEQUENCE [LARGE SCALE GENOMIC DNA]</scope>
    <source>
        <strain evidence="9">ATCC 26659 / Pp 5 / PN500</strain>
    </source>
</reference>
<dbReference type="PANTHER" id="PTHR24205">
    <property type="entry name" value="FOUR AND A HALF LIM DOMAINS PROTEIN"/>
    <property type="match status" value="1"/>
</dbReference>
<feature type="domain" description="LIM zinc-binding" evidence="7">
    <location>
        <begin position="871"/>
        <end position="936"/>
    </location>
</feature>
<dbReference type="Proteomes" id="UP000001396">
    <property type="component" value="Unassembled WGS sequence"/>
</dbReference>
<dbReference type="STRING" id="670386.D3B808"/>
<dbReference type="GO" id="GO:0046872">
    <property type="term" value="F:metal ion binding"/>
    <property type="evidence" value="ECO:0007669"/>
    <property type="project" value="UniProtKB-KW"/>
</dbReference>
<keyword evidence="4 5" id="KW-0440">LIM domain</keyword>
<dbReference type="CDD" id="cd08368">
    <property type="entry name" value="LIM"/>
    <property type="match status" value="3"/>
</dbReference>
<keyword evidence="1 5" id="KW-0479">Metal-binding</keyword>
<dbReference type="InterPro" id="IPR001781">
    <property type="entry name" value="Znf_LIM"/>
</dbReference>
<keyword evidence="9" id="KW-1185">Reference proteome</keyword>
<feature type="compositionally biased region" description="Low complexity" evidence="6">
    <location>
        <begin position="607"/>
        <end position="619"/>
    </location>
</feature>
<proteinExistence type="predicted"/>
<evidence type="ECO:0000256" key="1">
    <source>
        <dbReference type="ARBA" id="ARBA00022723"/>
    </source>
</evidence>
<protein>
    <recommendedName>
        <fullName evidence="7">LIM zinc-binding domain-containing protein</fullName>
    </recommendedName>
</protein>
<evidence type="ECO:0000256" key="5">
    <source>
        <dbReference type="PROSITE-ProRule" id="PRU00125"/>
    </source>
</evidence>
<feature type="region of interest" description="Disordered" evidence="6">
    <location>
        <begin position="729"/>
        <end position="751"/>
    </location>
</feature>
<dbReference type="PROSITE" id="PS00478">
    <property type="entry name" value="LIM_DOMAIN_1"/>
    <property type="match status" value="2"/>
</dbReference>
<evidence type="ECO:0000313" key="9">
    <source>
        <dbReference type="Proteomes" id="UP000001396"/>
    </source>
</evidence>
<feature type="compositionally biased region" description="Polar residues" evidence="6">
    <location>
        <begin position="739"/>
        <end position="751"/>
    </location>
</feature>
<organism evidence="8 9">
    <name type="scientific">Heterostelium pallidum (strain ATCC 26659 / Pp 5 / PN500)</name>
    <name type="common">Cellular slime mold</name>
    <name type="synonym">Polysphondylium pallidum</name>
    <dbReference type="NCBI Taxonomy" id="670386"/>
    <lineage>
        <taxon>Eukaryota</taxon>
        <taxon>Amoebozoa</taxon>
        <taxon>Evosea</taxon>
        <taxon>Eumycetozoa</taxon>
        <taxon>Dictyostelia</taxon>
        <taxon>Acytosteliales</taxon>
        <taxon>Acytosteliaceae</taxon>
        <taxon>Heterostelium</taxon>
    </lineage>
</organism>
<dbReference type="Gene3D" id="2.10.110.10">
    <property type="entry name" value="Cysteine Rich Protein"/>
    <property type="match status" value="3"/>
</dbReference>
<dbReference type="InParanoid" id="D3B808"/>
<sequence>MSSEFEGENVSVRFIINTKLQCVLKLKPSNTFGSVSQSFRDLRPKELGVLPDNPLFAYIYSGKLFNDDNTIRDLGLTQSKQPFNVQVIVKDGDKHKLQQERYSSPMMQRVVMQAQEQPLTQSPILASSFDTSEEFSQIENIFHVKQDANHTISLGFLDHFIHSFWNYLVTRHPHLVTHEGETIQNITVTIDPVTNTSTTTSSTTIHPFPTEKLNKILRLVLLNNNYDSRGERITTLDNNTRVTKQQFRIIFFLFTCDSPEDECPNGTLDEQPISVRRVVEQYHPTISRTAFDNEKFMNLYNQVKSYGCQNSDKLSCRLIELLLYLHTADVILTQANATTTNNNRLPYCELDYKKPRPGQVTNAPKINIRKSTGVSSPKSDYSSTFGKKSTNPVVTISNTSPRTPTTSRPTSMIINKVEFDDGASKVQNPTFEQTSHSPSLTETKISSAIFYEPEIQNLHVTQVNSPHTETTIGSPTLCSMSSDSNIPTHIEVTKTITTTYTIPIENNINPKPNIEQPAPALYHVQVQSDENKFSTPITSNHWNEPGSTFSKDSGDYLSNEFNSIKFDIGFGMQSPSTSINNNNNNPNFYETTKPEIKSSIWVDNDSDSTSSSSSSSSCSTPPPMKQQTVEVFIPAPPQSTIEIIEIPQPQSAPTIVSPTASGGHIDEIHIHHYHHHEQPQQNQESLHLHQIHNQEQQQQQQIYQFQPNPQPQPTQITTTYIPEAQPKSYSVGYVDSRGGNDSPNTSQQKLSSVYTQSNVYKIDNTTNHAGSKSNLFGEVTGPKNFAVTYIDDKSTPHDKPPVFGCQKCSKEIYGTTIFNAQGDKFHPHCFTCYICRSPLNDAYFQNDTGYLCAGCQVILNERNKQTRQQLGHCNICYKRFTSDESFVSIDNEKYHKQCFKCSVCKSVITGLDYSRDRVTSSISNYCCFNCLDSGRADRCPQCLGAIVGGASIFALGKTYHPHCFKCSRCKVNIPHGTKFSNDDKQPTCASCKPKNNSHSLVV</sequence>
<gene>
    <name evidence="8" type="ORF">PPL_04598</name>
</gene>
<name>D3B808_HETP5</name>
<dbReference type="GO" id="GO:0005634">
    <property type="term" value="C:nucleus"/>
    <property type="evidence" value="ECO:0007669"/>
    <property type="project" value="TreeGrafter"/>
</dbReference>
<evidence type="ECO:0000256" key="6">
    <source>
        <dbReference type="SAM" id="MobiDB-lite"/>
    </source>
</evidence>